<name>A0A5R8WJT7_9BACT</name>
<dbReference type="PROSITE" id="PS50969">
    <property type="entry name" value="FCP1"/>
    <property type="match status" value="1"/>
</dbReference>
<dbReference type="Gene3D" id="3.40.50.1000">
    <property type="entry name" value="HAD superfamily/HAD-like"/>
    <property type="match status" value="1"/>
</dbReference>
<protein>
    <submittedName>
        <fullName evidence="2">Phosphoprotein phosphatase</fullName>
    </submittedName>
</protein>
<dbReference type="SMART" id="SM00577">
    <property type="entry name" value="CPDc"/>
    <property type="match status" value="1"/>
</dbReference>
<comment type="caution">
    <text evidence="2">The sequence shown here is derived from an EMBL/GenBank/DDBJ whole genome shotgun (WGS) entry which is preliminary data.</text>
</comment>
<dbReference type="OrthoDB" id="65801at2"/>
<dbReference type="InterPro" id="IPR004274">
    <property type="entry name" value="FCP1_dom"/>
</dbReference>
<dbReference type="PANTHER" id="PTHR12210">
    <property type="entry name" value="DULLARD PROTEIN PHOSPHATASE"/>
    <property type="match status" value="1"/>
</dbReference>
<dbReference type="Proteomes" id="UP000305517">
    <property type="component" value="Unassembled WGS sequence"/>
</dbReference>
<dbReference type="InterPro" id="IPR036412">
    <property type="entry name" value="HAD-like_sf"/>
</dbReference>
<accession>A0A5R8WJT7</accession>
<evidence type="ECO:0000313" key="3">
    <source>
        <dbReference type="Proteomes" id="UP000305517"/>
    </source>
</evidence>
<reference evidence="2 3" key="1">
    <citation type="submission" date="2019-05" db="EMBL/GenBank/DDBJ databases">
        <title>Hymenobacter edaphi sp. nov., isolated from abandoned arsenic-contaminated farmland soil.</title>
        <authorList>
            <person name="Nie L."/>
        </authorList>
    </citation>
    <scope>NUCLEOTIDE SEQUENCE [LARGE SCALE GENOMIC DNA]</scope>
    <source>
        <strain evidence="2 3">1-3-3-8</strain>
    </source>
</reference>
<organism evidence="2 3">
    <name type="scientific">Hymenobacter jeollabukensis</name>
    <dbReference type="NCBI Taxonomy" id="2025313"/>
    <lineage>
        <taxon>Bacteria</taxon>
        <taxon>Pseudomonadati</taxon>
        <taxon>Bacteroidota</taxon>
        <taxon>Cytophagia</taxon>
        <taxon>Cytophagales</taxon>
        <taxon>Hymenobacteraceae</taxon>
        <taxon>Hymenobacter</taxon>
    </lineage>
</organism>
<gene>
    <name evidence="2" type="ORF">FDY95_21285</name>
</gene>
<dbReference type="EMBL" id="VAJM01000014">
    <property type="protein sequence ID" value="TLM89106.1"/>
    <property type="molecule type" value="Genomic_DNA"/>
</dbReference>
<dbReference type="AlphaFoldDB" id="A0A5R8WJT7"/>
<dbReference type="InterPro" id="IPR050365">
    <property type="entry name" value="TIM50"/>
</dbReference>
<feature type="domain" description="FCP1 homology" evidence="1">
    <location>
        <begin position="6"/>
        <end position="178"/>
    </location>
</feature>
<proteinExistence type="predicted"/>
<keyword evidence="3" id="KW-1185">Reference proteome</keyword>
<sequence>MTMSSDSPNQILLILDLDETLVHARSTPLPDRPADFELFDYHIYLRPHLAAFLREVNRHFKLAVWSSASDDYVTEITRRIFPPDASLEFVWGRSRCTYCFNHAAFEETGYTDYHSHYDYVKVLKKLKRHGYRLERVLIVDDTPHKAKRNFGNAIYPTEYTGQLHDNELPQLLAYLLTLKDAANVRQLEKRGWRDHS</sequence>
<dbReference type="SUPFAM" id="SSF56784">
    <property type="entry name" value="HAD-like"/>
    <property type="match status" value="1"/>
</dbReference>
<dbReference type="Pfam" id="PF03031">
    <property type="entry name" value="NIF"/>
    <property type="match status" value="1"/>
</dbReference>
<dbReference type="InterPro" id="IPR023214">
    <property type="entry name" value="HAD_sf"/>
</dbReference>
<evidence type="ECO:0000313" key="2">
    <source>
        <dbReference type="EMBL" id="TLM89106.1"/>
    </source>
</evidence>
<evidence type="ECO:0000259" key="1">
    <source>
        <dbReference type="PROSITE" id="PS50969"/>
    </source>
</evidence>